<reference evidence="2" key="1">
    <citation type="submission" date="2022-10" db="EMBL/GenBank/DDBJ databases">
        <title>The complete genomes of actinobacterial strains from the NBC collection.</title>
        <authorList>
            <person name="Joergensen T.S."/>
            <person name="Alvarez Arevalo M."/>
            <person name="Sterndorff E.B."/>
            <person name="Faurdal D."/>
            <person name="Vuksanovic O."/>
            <person name="Mourched A.-S."/>
            <person name="Charusanti P."/>
            <person name="Shaw S."/>
            <person name="Blin K."/>
            <person name="Weber T."/>
        </authorList>
    </citation>
    <scope>NUCLEOTIDE SEQUENCE</scope>
    <source>
        <strain evidence="2">NBC_00283</strain>
    </source>
</reference>
<evidence type="ECO:0000313" key="3">
    <source>
        <dbReference type="Proteomes" id="UP001432075"/>
    </source>
</evidence>
<evidence type="ECO:0000256" key="1">
    <source>
        <dbReference type="SAM" id="MobiDB-lite"/>
    </source>
</evidence>
<protein>
    <submittedName>
        <fullName evidence="2">Uncharacterized protein</fullName>
    </submittedName>
</protein>
<organism evidence="2 3">
    <name type="scientific">Streptomyces goshikiensis</name>
    <dbReference type="NCBI Taxonomy" id="1942"/>
    <lineage>
        <taxon>Bacteria</taxon>
        <taxon>Bacillati</taxon>
        <taxon>Actinomycetota</taxon>
        <taxon>Actinomycetes</taxon>
        <taxon>Kitasatosporales</taxon>
        <taxon>Streptomycetaceae</taxon>
        <taxon>Streptomyces</taxon>
    </lineage>
</organism>
<evidence type="ECO:0000313" key="2">
    <source>
        <dbReference type="EMBL" id="WUO48295.1"/>
    </source>
</evidence>
<proteinExistence type="predicted"/>
<keyword evidence="3" id="KW-1185">Reference proteome</keyword>
<feature type="region of interest" description="Disordered" evidence="1">
    <location>
        <begin position="121"/>
        <end position="153"/>
    </location>
</feature>
<sequence>MVFNLVRALEVEYESMTGYKKLVDELLDKLDGSEADGKKLAHGTLPKGTLGTGFPEAERLFATYNTVHTQLQSLSEGLAMQIEALGIAVLTAGKGYGGVDEETKRRMAAIAKRAAKEYVPERDPLAQHYGISEKQSEARSQGPAGAAEMEGEV</sequence>
<gene>
    <name evidence="2" type="ORF">OHU17_22025</name>
</gene>
<accession>A0ABZ1RN87</accession>
<dbReference type="RefSeq" id="WP_328776452.1">
    <property type="nucleotide sequence ID" value="NZ_CP108057.1"/>
</dbReference>
<dbReference type="Proteomes" id="UP001432075">
    <property type="component" value="Chromosome"/>
</dbReference>
<dbReference type="EMBL" id="CP108057">
    <property type="protein sequence ID" value="WUO48295.1"/>
    <property type="molecule type" value="Genomic_DNA"/>
</dbReference>
<name>A0ABZ1RN87_9ACTN</name>